<dbReference type="InterPro" id="IPR050117">
    <property type="entry name" value="MAPK"/>
</dbReference>
<dbReference type="InterPro" id="IPR000719">
    <property type="entry name" value="Prot_kinase_dom"/>
</dbReference>
<dbReference type="GO" id="GO:0005634">
    <property type="term" value="C:nucleus"/>
    <property type="evidence" value="ECO:0007669"/>
    <property type="project" value="UniProtKB-SubCell"/>
</dbReference>
<comment type="subcellular location">
    <subcellularLocation>
        <location evidence="1">Nucleus</location>
    </subcellularLocation>
</comment>
<protein>
    <submittedName>
        <fullName evidence="9">Kinase-like domain-containing protein</fullName>
    </submittedName>
</protein>
<accession>A0A8H8DI47</accession>
<dbReference type="PANTHER" id="PTHR24055">
    <property type="entry name" value="MITOGEN-ACTIVATED PROTEIN KINASE"/>
    <property type="match status" value="1"/>
</dbReference>
<sequence>PFPQSLKKLNHANIVKLKEVIREQDELYFVFEFMDGNLYQFLRDRQGQLLSEQTMISGLAYMHRHGFFHRDMKPENLLMSGTTVKIADFGLARETRSLPPYTEYVSTRWYRAPEVLLRSTTYSSPIDLWAVGAIIAEIYTLRPLFPGSSEIDQLYRLCTVLGSPAGPEEGSPGGQGAAAIGGGEWKEGMRLAGLMNYRPHQCSPVLLSALIPNAPTEALDLVADLLRFDPHRRPTAQQCLSYPWMRSAPVLLAPINAIPAAKPAAGPSPSAQHSLLDHRGPTIVPPPKQPHPHAKATVPPSIAAMDRDDFAQPPQISRLQMAVAAKSQSLAPREVPMRIFGNREPALAPVHRGDPPIYQKPNPLENGGQAPVRDDELNKILQELEDISDMEVEPVVVDSRSKPQMSPIHNNRHIPQPAPLARFPAHSLPRPVRSPPPPQSLLAHPTSPVRIIRASQQNLNLIIEEPPQPAWRQHIVPARPLFGAPARAFSKPSIAQVGAPMSPTRIGAFGSPSTPTCFCSNFGNPVDAR</sequence>
<dbReference type="Pfam" id="PF00069">
    <property type="entry name" value="Pkinase"/>
    <property type="match status" value="1"/>
</dbReference>
<organism evidence="9 10">
    <name type="scientific">Olpidium bornovanus</name>
    <dbReference type="NCBI Taxonomy" id="278681"/>
    <lineage>
        <taxon>Eukaryota</taxon>
        <taxon>Fungi</taxon>
        <taxon>Fungi incertae sedis</taxon>
        <taxon>Olpidiomycota</taxon>
        <taxon>Olpidiomycotina</taxon>
        <taxon>Olpidiomycetes</taxon>
        <taxon>Olpidiales</taxon>
        <taxon>Olpidiaceae</taxon>
        <taxon>Olpidium</taxon>
    </lineage>
</organism>
<keyword evidence="2" id="KW-0723">Serine/threonine-protein kinase</keyword>
<evidence type="ECO:0000256" key="7">
    <source>
        <dbReference type="ARBA" id="ARBA00023242"/>
    </source>
</evidence>
<dbReference type="Proteomes" id="UP000673691">
    <property type="component" value="Unassembled WGS sequence"/>
</dbReference>
<comment type="caution">
    <text evidence="9">The sequence shown here is derived from an EMBL/GenBank/DDBJ whole genome shotgun (WGS) entry which is preliminary data.</text>
</comment>
<evidence type="ECO:0000313" key="9">
    <source>
        <dbReference type="EMBL" id="KAG5459185.1"/>
    </source>
</evidence>
<keyword evidence="10" id="KW-1185">Reference proteome</keyword>
<dbReference type="Gene3D" id="1.10.510.10">
    <property type="entry name" value="Transferase(Phosphotransferase) domain 1"/>
    <property type="match status" value="1"/>
</dbReference>
<dbReference type="EMBL" id="JAEFCI010007235">
    <property type="protein sequence ID" value="KAG5459185.1"/>
    <property type="molecule type" value="Genomic_DNA"/>
</dbReference>
<dbReference type="FunFam" id="1.10.510.10:FF:000624">
    <property type="entry name" value="Mitogen-activated protein kinase"/>
    <property type="match status" value="1"/>
</dbReference>
<dbReference type="GO" id="GO:0005524">
    <property type="term" value="F:ATP binding"/>
    <property type="evidence" value="ECO:0007669"/>
    <property type="project" value="UniProtKB-KW"/>
</dbReference>
<feature type="domain" description="Protein kinase" evidence="8">
    <location>
        <begin position="1"/>
        <end position="245"/>
    </location>
</feature>
<dbReference type="CDD" id="cd07830">
    <property type="entry name" value="STKc_MAK_like"/>
    <property type="match status" value="1"/>
</dbReference>
<evidence type="ECO:0000313" key="10">
    <source>
        <dbReference type="Proteomes" id="UP000673691"/>
    </source>
</evidence>
<dbReference type="OrthoDB" id="2158884at2759"/>
<keyword evidence="5" id="KW-0418">Kinase</keyword>
<feature type="non-terminal residue" evidence="9">
    <location>
        <position position="1"/>
    </location>
</feature>
<dbReference type="InterPro" id="IPR008271">
    <property type="entry name" value="Ser/Thr_kinase_AS"/>
</dbReference>
<keyword evidence="4" id="KW-0547">Nucleotide-binding</keyword>
<dbReference type="InterPro" id="IPR011009">
    <property type="entry name" value="Kinase-like_dom_sf"/>
</dbReference>
<proteinExistence type="predicted"/>
<evidence type="ECO:0000256" key="5">
    <source>
        <dbReference type="ARBA" id="ARBA00022777"/>
    </source>
</evidence>
<evidence type="ECO:0000256" key="1">
    <source>
        <dbReference type="ARBA" id="ARBA00004123"/>
    </source>
</evidence>
<evidence type="ECO:0000259" key="8">
    <source>
        <dbReference type="PROSITE" id="PS50011"/>
    </source>
</evidence>
<keyword evidence="7" id="KW-0539">Nucleus</keyword>
<dbReference type="PROSITE" id="PS00108">
    <property type="entry name" value="PROTEIN_KINASE_ST"/>
    <property type="match status" value="1"/>
</dbReference>
<keyword evidence="3" id="KW-0808">Transferase</keyword>
<gene>
    <name evidence="9" type="ORF">BJ554DRAFT_442</name>
</gene>
<evidence type="ECO:0000256" key="6">
    <source>
        <dbReference type="ARBA" id="ARBA00022840"/>
    </source>
</evidence>
<dbReference type="Gene3D" id="3.30.200.20">
    <property type="entry name" value="Phosphorylase Kinase, domain 1"/>
    <property type="match status" value="1"/>
</dbReference>
<dbReference type="PROSITE" id="PS50011">
    <property type="entry name" value="PROTEIN_KINASE_DOM"/>
    <property type="match status" value="1"/>
</dbReference>
<reference evidence="9 10" key="1">
    <citation type="journal article" name="Sci. Rep.">
        <title>Genome-scale phylogenetic analyses confirm Olpidium as the closest living zoosporic fungus to the non-flagellated, terrestrial fungi.</title>
        <authorList>
            <person name="Chang Y."/>
            <person name="Rochon D."/>
            <person name="Sekimoto S."/>
            <person name="Wang Y."/>
            <person name="Chovatia M."/>
            <person name="Sandor L."/>
            <person name="Salamov A."/>
            <person name="Grigoriev I.V."/>
            <person name="Stajich J.E."/>
            <person name="Spatafora J.W."/>
        </authorList>
    </citation>
    <scope>NUCLEOTIDE SEQUENCE [LARGE SCALE GENOMIC DNA]</scope>
    <source>
        <strain evidence="9">S191</strain>
    </source>
</reference>
<dbReference type="SUPFAM" id="SSF56112">
    <property type="entry name" value="Protein kinase-like (PK-like)"/>
    <property type="match status" value="1"/>
</dbReference>
<evidence type="ECO:0000256" key="4">
    <source>
        <dbReference type="ARBA" id="ARBA00022741"/>
    </source>
</evidence>
<evidence type="ECO:0000256" key="2">
    <source>
        <dbReference type="ARBA" id="ARBA00022527"/>
    </source>
</evidence>
<name>A0A8H8DI47_9FUNG</name>
<dbReference type="AlphaFoldDB" id="A0A8H8DI47"/>
<dbReference type="SMART" id="SM00220">
    <property type="entry name" value="S_TKc"/>
    <property type="match status" value="1"/>
</dbReference>
<evidence type="ECO:0000256" key="3">
    <source>
        <dbReference type="ARBA" id="ARBA00022679"/>
    </source>
</evidence>
<keyword evidence="6" id="KW-0067">ATP-binding</keyword>
<dbReference type="GO" id="GO:0004674">
    <property type="term" value="F:protein serine/threonine kinase activity"/>
    <property type="evidence" value="ECO:0007669"/>
    <property type="project" value="UniProtKB-KW"/>
</dbReference>